<accession>A0A0K1EU62</accession>
<proteinExistence type="predicted"/>
<dbReference type="PROSITE" id="PS51257">
    <property type="entry name" value="PROKAR_LIPOPROTEIN"/>
    <property type="match status" value="1"/>
</dbReference>
<dbReference type="KEGG" id="ccro:CMC5_084270"/>
<dbReference type="InterPro" id="IPR011044">
    <property type="entry name" value="Quino_amine_DH_bsu"/>
</dbReference>
<name>A0A0K1EU62_CHOCO</name>
<evidence type="ECO:0000256" key="1">
    <source>
        <dbReference type="SAM" id="SignalP"/>
    </source>
</evidence>
<dbReference type="RefSeq" id="WP_050435565.1">
    <property type="nucleotide sequence ID" value="NZ_CP012159.1"/>
</dbReference>
<evidence type="ECO:0008006" key="4">
    <source>
        <dbReference type="Google" id="ProtNLM"/>
    </source>
</evidence>
<gene>
    <name evidence="2" type="ORF">CMC5_084270</name>
</gene>
<dbReference type="SUPFAM" id="SSF50969">
    <property type="entry name" value="YVTN repeat-like/Quinoprotein amine dehydrogenase"/>
    <property type="match status" value="1"/>
</dbReference>
<reference evidence="2 3" key="1">
    <citation type="submission" date="2015-07" db="EMBL/GenBank/DDBJ databases">
        <title>Genome analysis of myxobacterium Chondromyces crocatus Cm c5 reveals a high potential for natural compound synthesis and the genetic basis for the loss of fruiting body formation.</title>
        <authorList>
            <person name="Zaburannyi N."/>
            <person name="Bunk B."/>
            <person name="Maier J."/>
            <person name="Overmann J."/>
            <person name="Mueller R."/>
        </authorList>
    </citation>
    <scope>NUCLEOTIDE SEQUENCE [LARGE SCALE GENOMIC DNA]</scope>
    <source>
        <strain evidence="2 3">Cm c5</strain>
    </source>
</reference>
<evidence type="ECO:0000313" key="2">
    <source>
        <dbReference type="EMBL" id="AKT44187.1"/>
    </source>
</evidence>
<protein>
    <recommendedName>
        <fullName evidence="4">Secreted protein</fullName>
    </recommendedName>
</protein>
<dbReference type="Proteomes" id="UP000067626">
    <property type="component" value="Chromosome"/>
</dbReference>
<evidence type="ECO:0000313" key="3">
    <source>
        <dbReference type="Proteomes" id="UP000067626"/>
    </source>
</evidence>
<sequence>MNKTTWISMLAAGLFGLACGGNVVVDHDLGAGGAGGTGPGVGVGAGTPGTGSSGGLDSLWAACPEQAQQPLVCVAGEGGSLIVFSPGRGSACRPPGYQGPQNAPSIGMLGDYLYWCEMGQGVSRLSLQDGSFEIIPTEPCWAVTVWQDSVAFLGDFAEGPQLLSFYRNFDRPEERTLWFTSPSFFMNSVISGGPNVLSSAWHATSEIVHEVPPDFTVLPGTLMQGFDAWVDGLWTNEADRTVLVLNDGTIYVFHRDTGELLDQHPPGEQGFPQRGLHCWHNAL</sequence>
<organism evidence="2 3">
    <name type="scientific">Chondromyces crocatus</name>
    <dbReference type="NCBI Taxonomy" id="52"/>
    <lineage>
        <taxon>Bacteria</taxon>
        <taxon>Pseudomonadati</taxon>
        <taxon>Myxococcota</taxon>
        <taxon>Polyangia</taxon>
        <taxon>Polyangiales</taxon>
        <taxon>Polyangiaceae</taxon>
        <taxon>Chondromyces</taxon>
    </lineage>
</organism>
<dbReference type="EMBL" id="CP012159">
    <property type="protein sequence ID" value="AKT44187.1"/>
    <property type="molecule type" value="Genomic_DNA"/>
</dbReference>
<keyword evidence="1" id="KW-0732">Signal</keyword>
<feature type="chain" id="PRO_5005460005" description="Secreted protein" evidence="1">
    <location>
        <begin position="21"/>
        <end position="283"/>
    </location>
</feature>
<keyword evidence="3" id="KW-1185">Reference proteome</keyword>
<dbReference type="STRING" id="52.CMC5_084270"/>
<feature type="signal peptide" evidence="1">
    <location>
        <begin position="1"/>
        <end position="20"/>
    </location>
</feature>
<dbReference type="AlphaFoldDB" id="A0A0K1EU62"/>